<name>A0A6A4GP69_9AGAR</name>
<evidence type="ECO:0000313" key="3">
    <source>
        <dbReference type="Proteomes" id="UP000799118"/>
    </source>
</evidence>
<protein>
    <submittedName>
        <fullName evidence="2">Uncharacterized protein</fullName>
    </submittedName>
</protein>
<reference evidence="2" key="1">
    <citation type="journal article" date="2019" name="Environ. Microbiol.">
        <title>Fungal ecological strategies reflected in gene transcription - a case study of two litter decomposers.</title>
        <authorList>
            <person name="Barbi F."/>
            <person name="Kohler A."/>
            <person name="Barry K."/>
            <person name="Baskaran P."/>
            <person name="Daum C."/>
            <person name="Fauchery L."/>
            <person name="Ihrmark K."/>
            <person name="Kuo A."/>
            <person name="LaButti K."/>
            <person name="Lipzen A."/>
            <person name="Morin E."/>
            <person name="Grigoriev I.V."/>
            <person name="Henrissat B."/>
            <person name="Lindahl B."/>
            <person name="Martin F."/>
        </authorList>
    </citation>
    <scope>NUCLEOTIDE SEQUENCE</scope>
    <source>
        <strain evidence="2">JB14</strain>
    </source>
</reference>
<accession>A0A6A4GP69</accession>
<organism evidence="2 3">
    <name type="scientific">Gymnopus androsaceus JB14</name>
    <dbReference type="NCBI Taxonomy" id="1447944"/>
    <lineage>
        <taxon>Eukaryota</taxon>
        <taxon>Fungi</taxon>
        <taxon>Dikarya</taxon>
        <taxon>Basidiomycota</taxon>
        <taxon>Agaricomycotina</taxon>
        <taxon>Agaricomycetes</taxon>
        <taxon>Agaricomycetidae</taxon>
        <taxon>Agaricales</taxon>
        <taxon>Marasmiineae</taxon>
        <taxon>Omphalotaceae</taxon>
        <taxon>Gymnopus</taxon>
    </lineage>
</organism>
<feature type="compositionally biased region" description="Low complexity" evidence="1">
    <location>
        <begin position="1"/>
        <end position="22"/>
    </location>
</feature>
<feature type="region of interest" description="Disordered" evidence="1">
    <location>
        <begin position="1"/>
        <end position="47"/>
    </location>
</feature>
<evidence type="ECO:0000256" key="1">
    <source>
        <dbReference type="SAM" id="MobiDB-lite"/>
    </source>
</evidence>
<gene>
    <name evidence="2" type="ORF">BT96DRAFT_1004985</name>
</gene>
<dbReference type="Proteomes" id="UP000799118">
    <property type="component" value="Unassembled WGS sequence"/>
</dbReference>
<keyword evidence="3" id="KW-1185">Reference proteome</keyword>
<dbReference type="AlphaFoldDB" id="A0A6A4GP69"/>
<sequence length="140" mass="15820">MTHLSPSLSVSLSSSIEKSSFSMTDTKPKDFSNNQKSPAIDRLPNIDTKPYEAIDDNEIPDLIPYEEADSGCNCVPVGSQCKMSSSYTEYDSYPIIDDERYRALVHKEIAEQFAIVRKEPYRACKHHGENSLFVCMNVFL</sequence>
<evidence type="ECO:0000313" key="2">
    <source>
        <dbReference type="EMBL" id="KAE9387569.1"/>
    </source>
</evidence>
<dbReference type="EMBL" id="ML769792">
    <property type="protein sequence ID" value="KAE9387569.1"/>
    <property type="molecule type" value="Genomic_DNA"/>
</dbReference>
<proteinExistence type="predicted"/>